<evidence type="ECO:0000256" key="1">
    <source>
        <dbReference type="SAM" id="SignalP"/>
    </source>
</evidence>
<sequence>MAVQIFFSLFCCLWQSIPEPRVRVELATNHIDMQQSVCFAILRGIAGINYRSGSSREFGIEYEWKLRTRCRWVS</sequence>
<reference evidence="2 3" key="2">
    <citation type="submission" date="2018-11" db="EMBL/GenBank/DDBJ databases">
        <authorList>
            <consortium name="Pathogen Informatics"/>
        </authorList>
    </citation>
    <scope>NUCLEOTIDE SEQUENCE [LARGE SCALE GENOMIC DNA]</scope>
</reference>
<dbReference type="AlphaFoldDB" id="A0A183I6A9"/>
<evidence type="ECO:0000313" key="3">
    <source>
        <dbReference type="Proteomes" id="UP000267606"/>
    </source>
</evidence>
<feature type="chain" id="PRO_5044552780" evidence="1">
    <location>
        <begin position="19"/>
        <end position="74"/>
    </location>
</feature>
<evidence type="ECO:0000313" key="2">
    <source>
        <dbReference type="EMBL" id="VDP21106.1"/>
    </source>
</evidence>
<keyword evidence="1" id="KW-0732">Signal</keyword>
<organism evidence="4">
    <name type="scientific">Onchocerca flexuosa</name>
    <dbReference type="NCBI Taxonomy" id="387005"/>
    <lineage>
        <taxon>Eukaryota</taxon>
        <taxon>Metazoa</taxon>
        <taxon>Ecdysozoa</taxon>
        <taxon>Nematoda</taxon>
        <taxon>Chromadorea</taxon>
        <taxon>Rhabditida</taxon>
        <taxon>Spirurina</taxon>
        <taxon>Spiruromorpha</taxon>
        <taxon>Filarioidea</taxon>
        <taxon>Onchocercidae</taxon>
        <taxon>Onchocerca</taxon>
    </lineage>
</organism>
<gene>
    <name evidence="2" type="ORF">OFLC_LOCUS15271</name>
</gene>
<reference evidence="4" key="1">
    <citation type="submission" date="2016-06" db="UniProtKB">
        <authorList>
            <consortium name="WormBaseParasite"/>
        </authorList>
    </citation>
    <scope>IDENTIFICATION</scope>
</reference>
<name>A0A183I6A9_9BILA</name>
<dbReference type="EMBL" id="UZAJ01041862">
    <property type="protein sequence ID" value="VDP21106.1"/>
    <property type="molecule type" value="Genomic_DNA"/>
</dbReference>
<dbReference type="WBParaSite" id="OFLC_0001528201-mRNA-1">
    <property type="protein sequence ID" value="OFLC_0001528201-mRNA-1"/>
    <property type="gene ID" value="OFLC_0001528201"/>
</dbReference>
<evidence type="ECO:0000313" key="4">
    <source>
        <dbReference type="WBParaSite" id="OFLC_0001528201-mRNA-1"/>
    </source>
</evidence>
<protein>
    <submittedName>
        <fullName evidence="4">Secreted protein</fullName>
    </submittedName>
</protein>
<proteinExistence type="predicted"/>
<feature type="signal peptide" evidence="1">
    <location>
        <begin position="1"/>
        <end position="18"/>
    </location>
</feature>
<dbReference type="Proteomes" id="UP000267606">
    <property type="component" value="Unassembled WGS sequence"/>
</dbReference>
<keyword evidence="3" id="KW-1185">Reference proteome</keyword>
<accession>A0A183I6A9</accession>